<dbReference type="KEGG" id="pvp:105294054"/>
<dbReference type="CTD" id="256714"/>
<accession>A0A6P6CKU4</accession>
<keyword evidence="4" id="KW-0175">Coiled coil</keyword>
<dbReference type="GO" id="GO:0015630">
    <property type="term" value="C:microtubule cytoskeleton"/>
    <property type="evidence" value="ECO:0007669"/>
    <property type="project" value="InterPro"/>
</dbReference>
<feature type="compositionally biased region" description="Basic and acidic residues" evidence="6">
    <location>
        <begin position="371"/>
        <end position="387"/>
    </location>
</feature>
<proteinExistence type="inferred from homology"/>
<dbReference type="Proteomes" id="UP000515202">
    <property type="component" value="Unplaced"/>
</dbReference>
<keyword evidence="5" id="KW-0206">Cytoskeleton</keyword>
<dbReference type="PANTHER" id="PTHR15073:SF3">
    <property type="entry name" value="MAP7 DOMAIN-CONTAINING PROTEIN 2"/>
    <property type="match status" value="1"/>
</dbReference>
<feature type="region of interest" description="Disordered" evidence="6">
    <location>
        <begin position="199"/>
        <end position="388"/>
    </location>
</feature>
<feature type="region of interest" description="Disordered" evidence="6">
    <location>
        <begin position="414"/>
        <end position="539"/>
    </location>
</feature>
<keyword evidence="3" id="KW-0963">Cytoplasm</keyword>
<evidence type="ECO:0000256" key="2">
    <source>
        <dbReference type="ARBA" id="ARBA00007525"/>
    </source>
</evidence>
<feature type="compositionally biased region" description="Polar residues" evidence="6">
    <location>
        <begin position="303"/>
        <end position="313"/>
    </location>
</feature>
<keyword evidence="7" id="KW-1185">Reference proteome</keyword>
<dbReference type="PANTHER" id="PTHR15073">
    <property type="entry name" value="MICROTUBULE-ASSOCIATED PROTEIN"/>
    <property type="match status" value="1"/>
</dbReference>
<comment type="similarity">
    <text evidence="2">Belongs to the MAP7 family.</text>
</comment>
<gene>
    <name evidence="8" type="primary">MAP7D2</name>
</gene>
<dbReference type="AlphaFoldDB" id="A0A6P6CKU4"/>
<evidence type="ECO:0000256" key="4">
    <source>
        <dbReference type="ARBA" id="ARBA00023054"/>
    </source>
</evidence>
<evidence type="ECO:0000313" key="7">
    <source>
        <dbReference type="Proteomes" id="UP000515202"/>
    </source>
</evidence>
<feature type="compositionally biased region" description="Polar residues" evidence="6">
    <location>
        <begin position="327"/>
        <end position="348"/>
    </location>
</feature>
<reference evidence="8" key="1">
    <citation type="submission" date="2025-08" db="UniProtKB">
        <authorList>
            <consortium name="RefSeq"/>
        </authorList>
    </citation>
    <scope>IDENTIFICATION</scope>
    <source>
        <tissue evidence="8">Kidney</tissue>
    </source>
</reference>
<feature type="compositionally biased region" description="Basic and acidic residues" evidence="6">
    <location>
        <begin position="445"/>
        <end position="539"/>
    </location>
</feature>
<organism evidence="7 8">
    <name type="scientific">Pteropus vampyrus</name>
    <name type="common">Large flying fox</name>
    <dbReference type="NCBI Taxonomy" id="132908"/>
    <lineage>
        <taxon>Eukaryota</taxon>
        <taxon>Metazoa</taxon>
        <taxon>Chordata</taxon>
        <taxon>Craniata</taxon>
        <taxon>Vertebrata</taxon>
        <taxon>Euteleostomi</taxon>
        <taxon>Mammalia</taxon>
        <taxon>Eutheria</taxon>
        <taxon>Laurasiatheria</taxon>
        <taxon>Chiroptera</taxon>
        <taxon>Yinpterochiroptera</taxon>
        <taxon>Pteropodoidea</taxon>
        <taxon>Pteropodidae</taxon>
        <taxon>Pteropodinae</taxon>
        <taxon>Pteropus</taxon>
    </lineage>
</organism>
<dbReference type="GeneID" id="105294054"/>
<dbReference type="InterPro" id="IPR051483">
    <property type="entry name" value="MAP7_domain-containing"/>
</dbReference>
<evidence type="ECO:0000256" key="1">
    <source>
        <dbReference type="ARBA" id="ARBA00004245"/>
    </source>
</evidence>
<name>A0A6P6CKU4_PTEVA</name>
<dbReference type="Pfam" id="PF05672">
    <property type="entry name" value="MAP7"/>
    <property type="match status" value="1"/>
</dbReference>
<dbReference type="GO" id="GO:0000226">
    <property type="term" value="P:microtubule cytoskeleton organization"/>
    <property type="evidence" value="ECO:0007669"/>
    <property type="project" value="InterPro"/>
</dbReference>
<evidence type="ECO:0000313" key="8">
    <source>
        <dbReference type="RefSeq" id="XP_023388116.1"/>
    </source>
</evidence>
<evidence type="ECO:0000256" key="5">
    <source>
        <dbReference type="ARBA" id="ARBA00023212"/>
    </source>
</evidence>
<comment type="subcellular location">
    <subcellularLocation>
        <location evidence="1">Cytoplasm</location>
        <location evidence="1">Cytoskeleton</location>
    </subcellularLocation>
</comment>
<feature type="region of interest" description="Disordered" evidence="6">
    <location>
        <begin position="58"/>
        <end position="98"/>
    </location>
</feature>
<dbReference type="OrthoDB" id="9950098at2759"/>
<evidence type="ECO:0000256" key="3">
    <source>
        <dbReference type="ARBA" id="ARBA00022490"/>
    </source>
</evidence>
<dbReference type="RefSeq" id="XP_023388116.1">
    <property type="nucleotide sequence ID" value="XM_023532348.1"/>
</dbReference>
<protein>
    <submittedName>
        <fullName evidence="8">MAP7 domain-containing protein 2</fullName>
    </submittedName>
</protein>
<dbReference type="InterPro" id="IPR008604">
    <property type="entry name" value="MAP7_fam"/>
</dbReference>
<feature type="compositionally biased region" description="Polar residues" evidence="6">
    <location>
        <begin position="218"/>
        <end position="244"/>
    </location>
</feature>
<evidence type="ECO:0000256" key="6">
    <source>
        <dbReference type="SAM" id="MobiDB-lite"/>
    </source>
</evidence>
<sequence>MCTSCVRAVVRTVEHIASARGARTRTRAGVRGSGAVRRSAAVQAVRLCSQRIPMERAGGCGAEPGTEGTARGHQFPGKMAEPSAVRTSPPNHRLSGMDGFLRSDERQRLAKERREEKEKCLAAREQQILEKQKRAKLQYEKQIEERWRKLEEQRQREDQKRAAVEEKRKQKLREEEERLEAMMRRSIERTQQLELKKKCSWGPSPAAGPVGRDACDKLSTSTMNLPKQTETPMSKRLSSSTAAISYSPDRAPAGLFKPSYKSSPTRNTERKKATSTSGVGDGGKEVPAGAEASPTEKMKRGPRTTTSIPSVSPGSPLKRCDFPTGMSKRSSSPVTPKGTSKVYPQSPKNAKLPYPGSPVKYRLPAFPSLDTPKKKAEKEKSNKEREVALAPWETTPLWEDALEKHIVDRHITEKHAAARGKAESCGASGKPTAGTTDAGEAAKILAEKRRQARLQKEQEEQERLEKEERERLEKEELKRKAEEERLRLEEEARKREEEKKRQEEEEKRQEEEEAKRKAKEELVLKEEEEKEKQEKEKQEKAVIEKQKEAAEAKAQEAAKQMRLEREQIMLQIEQERLERKKVKFVDHAEINGLSTCQEVNGVECAAPETVPQDIFSNGLKPAGGLVHLDALDGKSNSLDDSTEEVQSMEVSPVSKEELISIPEFSPVSEMIPGVSLDQNGTGNARALQDLLDFTGPPMFPKRSSENLSLDDCNKNLIEGFNSPSQENTLNTFC</sequence>
<feature type="region of interest" description="Disordered" evidence="6">
    <location>
        <begin position="151"/>
        <end position="173"/>
    </location>
</feature>